<evidence type="ECO:0000256" key="1">
    <source>
        <dbReference type="SAM" id="SignalP"/>
    </source>
</evidence>
<dbReference type="OrthoDB" id="8595007at2"/>
<proteinExistence type="predicted"/>
<feature type="domain" description="Transglutaminase-like" evidence="2">
    <location>
        <begin position="261"/>
        <end position="334"/>
    </location>
</feature>
<accession>A0A0D8JDR9</accession>
<dbReference type="Gene3D" id="2.60.40.3140">
    <property type="match status" value="1"/>
</dbReference>
<comment type="caution">
    <text evidence="4">The sequence shown here is derived from an EMBL/GenBank/DDBJ whole genome shotgun (WGS) entry which is preliminary data.</text>
</comment>
<keyword evidence="1" id="KW-0732">Signal</keyword>
<name>A0A0D8JDR9_9BACT</name>
<evidence type="ECO:0000259" key="2">
    <source>
        <dbReference type="Pfam" id="PF01841"/>
    </source>
</evidence>
<dbReference type="AlphaFoldDB" id="A0A0D8JDR9"/>
<evidence type="ECO:0000313" key="5">
    <source>
        <dbReference type="Proteomes" id="UP000032544"/>
    </source>
</evidence>
<evidence type="ECO:0000259" key="3">
    <source>
        <dbReference type="Pfam" id="PF12969"/>
    </source>
</evidence>
<dbReference type="EMBL" id="JRHC01000001">
    <property type="protein sequence ID" value="KJF45077.1"/>
    <property type="molecule type" value="Genomic_DNA"/>
</dbReference>
<gene>
    <name evidence="4" type="ORF">LH29_06605</name>
</gene>
<dbReference type="Proteomes" id="UP000032544">
    <property type="component" value="Unassembled WGS sequence"/>
</dbReference>
<dbReference type="Pfam" id="PF01841">
    <property type="entry name" value="Transglut_core"/>
    <property type="match status" value="1"/>
</dbReference>
<dbReference type="InterPro" id="IPR024618">
    <property type="entry name" value="DUF3857"/>
</dbReference>
<protein>
    <recommendedName>
        <fullName evidence="6">DUF3857 domain-containing protein</fullName>
    </recommendedName>
</protein>
<sequence length="619" mass="71844">MRNRLTLFCFIVTLLFQHTLFAQCLDAVLLNQKTSVALKKNNLSRISSFEILINNRHGEEYTEVTIPFSSLLKVTNIKAYIKDKNGEIVKKLKKSDISERSSFSSGTFYEDEFVKEFKLKHNVYPYTLFYEYEESEDQFLYVAHWVPILDLDIPTLNAELEVLAEKDIELTYKNSFVSSFSRDSIDDEYRYRWKTNYDGSMENEVFAPPLLDHVPSVQVVPQKFKFEIKGSFDSWETYGSWQDELIASLFDIPDNEVKTIENLINGIEDEKAVIKTIYQYVQNETRYINISLETGGLKPYPASYVSQNHYGDCKALSIYFMALLKSFGIECFYAKLAAGDPIEEVDHSLPSMQSNHIVVCVPVKNDTLWLDCTSDNPFEYIGTFIQNREAFVINGEKSHFSRIPALTKEQVLCERHVNLEHVTRNECKTEFFNTYRGEDFELLHNLISSTNENDNLEIVREHLIADGFEPIEIINHRAKQDSLKAELSYSAKSNGLYEKYGSDMIIRLLPFEISSFDSPSKRVLPVQIDYPIYNKDELNYKIPAGYIANNIPEHKSIESKYGSFSTRTEQVDDHFKIRKTFLLNSGKYPISEYQAFYSFINEIVEFENKFYITLSKKSL</sequence>
<evidence type="ECO:0000313" key="4">
    <source>
        <dbReference type="EMBL" id="KJF45077.1"/>
    </source>
</evidence>
<dbReference type="Pfam" id="PF12969">
    <property type="entry name" value="DUF3857"/>
    <property type="match status" value="1"/>
</dbReference>
<dbReference type="Gene3D" id="3.10.620.30">
    <property type="match status" value="1"/>
</dbReference>
<feature type="domain" description="DUF3857" evidence="3">
    <location>
        <begin position="44"/>
        <end position="194"/>
    </location>
</feature>
<dbReference type="RefSeq" id="WP_045026876.1">
    <property type="nucleotide sequence ID" value="NZ_JRHC01000001.1"/>
</dbReference>
<organism evidence="4 5">
    <name type="scientific">Draconibacterium sediminis</name>
    <dbReference type="NCBI Taxonomy" id="1544798"/>
    <lineage>
        <taxon>Bacteria</taxon>
        <taxon>Pseudomonadati</taxon>
        <taxon>Bacteroidota</taxon>
        <taxon>Bacteroidia</taxon>
        <taxon>Marinilabiliales</taxon>
        <taxon>Prolixibacteraceae</taxon>
        <taxon>Draconibacterium</taxon>
    </lineage>
</organism>
<feature type="signal peptide" evidence="1">
    <location>
        <begin position="1"/>
        <end position="22"/>
    </location>
</feature>
<keyword evidence="5" id="KW-1185">Reference proteome</keyword>
<evidence type="ECO:0008006" key="6">
    <source>
        <dbReference type="Google" id="ProtNLM"/>
    </source>
</evidence>
<dbReference type="InterPro" id="IPR038765">
    <property type="entry name" value="Papain-like_cys_pep_sf"/>
</dbReference>
<dbReference type="STRING" id="1544798.LH29_06605"/>
<feature type="chain" id="PRO_5002331490" description="DUF3857 domain-containing protein" evidence="1">
    <location>
        <begin position="23"/>
        <end position="619"/>
    </location>
</feature>
<reference evidence="4 5" key="1">
    <citation type="submission" date="2014-09" db="EMBL/GenBank/DDBJ databases">
        <title>Draft Genome Sequence of Draconibacterium sp. JN14CK-3.</title>
        <authorList>
            <person name="Dong C."/>
            <person name="Lai Q."/>
            <person name="Shao Z."/>
        </authorList>
    </citation>
    <scope>NUCLEOTIDE SEQUENCE [LARGE SCALE GENOMIC DNA]</scope>
    <source>
        <strain evidence="4 5">JN14CK-3</strain>
    </source>
</reference>
<dbReference type="Gene3D" id="2.60.120.1130">
    <property type="match status" value="1"/>
</dbReference>
<dbReference type="InterPro" id="IPR002931">
    <property type="entry name" value="Transglutaminase-like"/>
</dbReference>
<dbReference type="SUPFAM" id="SSF54001">
    <property type="entry name" value="Cysteine proteinases"/>
    <property type="match status" value="1"/>
</dbReference>